<dbReference type="FunFam" id="3.40.50.11320:FF:000001">
    <property type="entry name" value="Carboxypeptidase"/>
    <property type="match status" value="1"/>
</dbReference>
<dbReference type="GO" id="GO:0004185">
    <property type="term" value="F:serine-type carboxypeptidase activity"/>
    <property type="evidence" value="ECO:0000318"/>
    <property type="project" value="GO_Central"/>
</dbReference>
<evidence type="ECO:0000256" key="11">
    <source>
        <dbReference type="RuleBase" id="RU361156"/>
    </source>
</evidence>
<comment type="similarity">
    <text evidence="2 11">Belongs to the peptidase S10 family.</text>
</comment>
<evidence type="ECO:0000256" key="4">
    <source>
        <dbReference type="ARBA" id="ARBA00022645"/>
    </source>
</evidence>
<dbReference type="InterPro" id="IPR029058">
    <property type="entry name" value="AB_hydrolase_fold"/>
</dbReference>
<name>A0A078J365_BRANA</name>
<feature type="signal peptide" evidence="11">
    <location>
        <begin position="1"/>
        <end position="24"/>
    </location>
</feature>
<gene>
    <name evidence="13" type="primary">BnaA01g36020D</name>
    <name evidence="12" type="ORF">DARMORV10_A01P29920.1</name>
    <name evidence="13" type="ORF">GSBRNA2T00020084001</name>
</gene>
<dbReference type="EC" id="3.4.16.-" evidence="11"/>
<evidence type="ECO:0000256" key="5">
    <source>
        <dbReference type="ARBA" id="ARBA00022670"/>
    </source>
</evidence>
<accession>A0A078J365</accession>
<evidence type="ECO:0000256" key="8">
    <source>
        <dbReference type="ARBA" id="ARBA00023157"/>
    </source>
</evidence>
<evidence type="ECO:0000256" key="7">
    <source>
        <dbReference type="ARBA" id="ARBA00022801"/>
    </source>
</evidence>
<dbReference type="EMBL" id="HG994355">
    <property type="protein sequence ID" value="CAF2152867.1"/>
    <property type="molecule type" value="Genomic_DNA"/>
</dbReference>
<dbReference type="MEROPS" id="S10.A26"/>
<dbReference type="FunFam" id="3.40.50.12670:FF:000002">
    <property type="entry name" value="Carboxypeptidase"/>
    <property type="match status" value="1"/>
</dbReference>
<keyword evidence="4 11" id="KW-0121">Carboxypeptidase</keyword>
<dbReference type="GO" id="GO:0005576">
    <property type="term" value="C:extracellular region"/>
    <property type="evidence" value="ECO:0007669"/>
    <property type="project" value="UniProtKB-SubCell"/>
</dbReference>
<reference evidence="13 14" key="1">
    <citation type="journal article" date="2014" name="Science">
        <title>Plant genetics. Early allopolyploid evolution in the post-Neolithic Brassica napus oilseed genome.</title>
        <authorList>
            <person name="Chalhoub B."/>
            <person name="Denoeud F."/>
            <person name="Liu S."/>
            <person name="Parkin I.A."/>
            <person name="Tang H."/>
            <person name="Wang X."/>
            <person name="Chiquet J."/>
            <person name="Belcram H."/>
            <person name="Tong C."/>
            <person name="Samans B."/>
            <person name="Correa M."/>
            <person name="Da Silva C."/>
            <person name="Just J."/>
            <person name="Falentin C."/>
            <person name="Koh C.S."/>
            <person name="Le Clainche I."/>
            <person name="Bernard M."/>
            <person name="Bento P."/>
            <person name="Noel B."/>
            <person name="Labadie K."/>
            <person name="Alberti A."/>
            <person name="Charles M."/>
            <person name="Arnaud D."/>
            <person name="Guo H."/>
            <person name="Daviaud C."/>
            <person name="Alamery S."/>
            <person name="Jabbari K."/>
            <person name="Zhao M."/>
            <person name="Edger P.P."/>
            <person name="Chelaifa H."/>
            <person name="Tack D."/>
            <person name="Lassalle G."/>
            <person name="Mestiri I."/>
            <person name="Schnel N."/>
            <person name="Le Paslier M.C."/>
            <person name="Fan G."/>
            <person name="Renault V."/>
            <person name="Bayer P.E."/>
            <person name="Golicz A.A."/>
            <person name="Manoli S."/>
            <person name="Lee T.H."/>
            <person name="Thi V.H."/>
            <person name="Chalabi S."/>
            <person name="Hu Q."/>
            <person name="Fan C."/>
            <person name="Tollenaere R."/>
            <person name="Lu Y."/>
            <person name="Battail C."/>
            <person name="Shen J."/>
            <person name="Sidebottom C.H."/>
            <person name="Wang X."/>
            <person name="Canaguier A."/>
            <person name="Chauveau A."/>
            <person name="Berard A."/>
            <person name="Deniot G."/>
            <person name="Guan M."/>
            <person name="Liu Z."/>
            <person name="Sun F."/>
            <person name="Lim Y.P."/>
            <person name="Lyons E."/>
            <person name="Town C.D."/>
            <person name="Bancroft I."/>
            <person name="Wang X."/>
            <person name="Meng J."/>
            <person name="Ma J."/>
            <person name="Pires J.C."/>
            <person name="King G.J."/>
            <person name="Brunel D."/>
            <person name="Delourme R."/>
            <person name="Renard M."/>
            <person name="Aury J.M."/>
            <person name="Adams K.L."/>
            <person name="Batley J."/>
            <person name="Snowdon R.J."/>
            <person name="Tost J."/>
            <person name="Edwards D."/>
            <person name="Zhou Y."/>
            <person name="Hua W."/>
            <person name="Sharpe A.G."/>
            <person name="Paterson A.H."/>
            <person name="Guan C."/>
            <person name="Wincker P."/>
        </authorList>
    </citation>
    <scope>NUCLEOTIDE SEQUENCE [LARGE SCALE GENOMIC DNA]</scope>
    <source>
        <strain evidence="14">cv. Darmor-bzh</strain>
    </source>
</reference>
<dbReference type="PaxDb" id="3708-A0A078J365"/>
<keyword evidence="5 11" id="KW-0645">Protease</keyword>
<evidence type="ECO:0000256" key="3">
    <source>
        <dbReference type="ARBA" id="ARBA00022525"/>
    </source>
</evidence>
<organism evidence="13 14">
    <name type="scientific">Brassica napus</name>
    <name type="common">Rape</name>
    <dbReference type="NCBI Taxonomy" id="3708"/>
    <lineage>
        <taxon>Eukaryota</taxon>
        <taxon>Viridiplantae</taxon>
        <taxon>Streptophyta</taxon>
        <taxon>Embryophyta</taxon>
        <taxon>Tracheophyta</taxon>
        <taxon>Spermatophyta</taxon>
        <taxon>Magnoliopsida</taxon>
        <taxon>eudicotyledons</taxon>
        <taxon>Gunneridae</taxon>
        <taxon>Pentapetalae</taxon>
        <taxon>rosids</taxon>
        <taxon>malvids</taxon>
        <taxon>Brassicales</taxon>
        <taxon>Brassicaceae</taxon>
        <taxon>Brassiceae</taxon>
        <taxon>Brassica</taxon>
    </lineage>
</organism>
<dbReference type="Proteomes" id="UP000028999">
    <property type="component" value="Unassembled WGS sequence"/>
</dbReference>
<evidence type="ECO:0000256" key="1">
    <source>
        <dbReference type="ARBA" id="ARBA00004613"/>
    </source>
</evidence>
<dbReference type="EMBL" id="LK033518">
    <property type="protein sequence ID" value="CDY56791.1"/>
    <property type="molecule type" value="Genomic_DNA"/>
</dbReference>
<dbReference type="Proteomes" id="UP001295469">
    <property type="component" value="Chromosome A01"/>
</dbReference>
<dbReference type="PROSITE" id="PS00131">
    <property type="entry name" value="CARBOXYPEPT_SER_SER"/>
    <property type="match status" value="1"/>
</dbReference>
<dbReference type="PANTHER" id="PTHR11802:SF15">
    <property type="entry name" value="SERINE CARBOXYPEPTIDASE-LIKE 32"/>
    <property type="match status" value="1"/>
</dbReference>
<dbReference type="PRINTS" id="PR00724">
    <property type="entry name" value="CRBOXYPTASEC"/>
</dbReference>
<reference evidence="13" key="2">
    <citation type="submission" date="2014-06" db="EMBL/GenBank/DDBJ databases">
        <authorList>
            <person name="Genoscope - CEA"/>
        </authorList>
    </citation>
    <scope>NUCLEOTIDE SEQUENCE</scope>
</reference>
<dbReference type="GO" id="GO:0006508">
    <property type="term" value="P:proteolysis"/>
    <property type="evidence" value="ECO:0007669"/>
    <property type="project" value="UniProtKB-KW"/>
</dbReference>
<reference evidence="12" key="3">
    <citation type="submission" date="2021-01" db="EMBL/GenBank/DDBJ databases">
        <authorList>
            <consortium name="Genoscope - CEA"/>
            <person name="William W."/>
        </authorList>
    </citation>
    <scope>NUCLEOTIDE SEQUENCE</scope>
</reference>
<dbReference type="Gene3D" id="6.10.250.940">
    <property type="match status" value="1"/>
</dbReference>
<proteinExistence type="inferred from homology"/>
<comment type="function">
    <text evidence="10">Probable carboxypeptidase.</text>
</comment>
<keyword evidence="7 11" id="KW-0378">Hydrolase</keyword>
<sequence length="470" mass="53321">MIHQTIYNVSIALCLCTLFAFVFSDSPEAMRDLVTDLPGQSGVRFRHYAGYVPVDKKHGRAMFYWFFEAMSLPNQKPLVLWLNGGRPGCSSVGYGATQEIGPFLVDNKGNSLQFNPYAWNHEANILFLESPVGVGFSYSNTSSDYKKIGDEFTARDAYSFIQNWLERFPAYRENNFYIAGESYAGKYIPELAEVVYDKNNENSSLHIKLKGILLGNPETSEAEDWDGWVDYAWSHAVISDEMYGVIKRNCNFSSKTTWDVKECKDNVDEVVKQYHKIDQYSLYTPTCNGNSTPSSSLDSTRFRTNLRNSKMMPRMMGGYDPCLDDYTKVFYNRADVQKALHASDGIHLKNWSICNDDIFDNWTDSKPSVLPIYKKLIAGGFRIWVYSGDTDGRVPVLGTRYCINKLALPIKTSWTPWYHEKQVSGWLQEYEGLTFGTFKGAGHDVPSFKPSESLAFFSAFLKGVLPALSP</sequence>
<dbReference type="Pfam" id="PF00450">
    <property type="entry name" value="Peptidase_S10"/>
    <property type="match status" value="1"/>
</dbReference>
<evidence type="ECO:0000256" key="9">
    <source>
        <dbReference type="ARBA" id="ARBA00023180"/>
    </source>
</evidence>
<dbReference type="FunFam" id="3.40.50.1820:FF:000030">
    <property type="entry name" value="Carboxypeptidase"/>
    <property type="match status" value="1"/>
</dbReference>
<evidence type="ECO:0000313" key="13">
    <source>
        <dbReference type="EMBL" id="CDY56791.1"/>
    </source>
</evidence>
<protein>
    <recommendedName>
        <fullName evidence="11">Carboxypeptidase</fullName>
        <ecNumber evidence="11">3.4.16.-</ecNumber>
    </recommendedName>
</protein>
<dbReference type="Gene3D" id="3.40.50.11320">
    <property type="match status" value="1"/>
</dbReference>
<dbReference type="Gramene" id="CDY56791">
    <property type="protein sequence ID" value="CDY56791"/>
    <property type="gene ID" value="GSBRNA2T00020084001"/>
</dbReference>
<dbReference type="InterPro" id="IPR001563">
    <property type="entry name" value="Peptidase_S10"/>
</dbReference>
<evidence type="ECO:0000256" key="2">
    <source>
        <dbReference type="ARBA" id="ARBA00009431"/>
    </source>
</evidence>
<dbReference type="AlphaFoldDB" id="A0A078J365"/>
<dbReference type="SUPFAM" id="SSF53474">
    <property type="entry name" value="alpha/beta-Hydrolases"/>
    <property type="match status" value="1"/>
</dbReference>
<keyword evidence="6 11" id="KW-0732">Signal</keyword>
<dbReference type="Gene3D" id="3.40.50.1820">
    <property type="entry name" value="alpha/beta hydrolase"/>
    <property type="match status" value="1"/>
</dbReference>
<feature type="chain" id="PRO_5041001276" description="Carboxypeptidase" evidence="11">
    <location>
        <begin position="25"/>
        <end position="470"/>
    </location>
</feature>
<evidence type="ECO:0000256" key="6">
    <source>
        <dbReference type="ARBA" id="ARBA00022729"/>
    </source>
</evidence>
<dbReference type="InterPro" id="IPR018202">
    <property type="entry name" value="Ser_caboxypep_ser_AS"/>
</dbReference>
<dbReference type="PANTHER" id="PTHR11802">
    <property type="entry name" value="SERINE PROTEASE FAMILY S10 SERINE CARBOXYPEPTIDASE"/>
    <property type="match status" value="1"/>
</dbReference>
<keyword evidence="14" id="KW-1185">Reference proteome</keyword>
<keyword evidence="9" id="KW-0325">Glycoprotein</keyword>
<evidence type="ECO:0000256" key="10">
    <source>
        <dbReference type="ARBA" id="ARBA00037399"/>
    </source>
</evidence>
<evidence type="ECO:0000313" key="12">
    <source>
        <dbReference type="EMBL" id="CAF2152867.1"/>
    </source>
</evidence>
<keyword evidence="8" id="KW-1015">Disulfide bond</keyword>
<evidence type="ECO:0000313" key="14">
    <source>
        <dbReference type="Proteomes" id="UP000028999"/>
    </source>
</evidence>
<keyword evidence="3" id="KW-0964">Secreted</keyword>
<comment type="subcellular location">
    <subcellularLocation>
        <location evidence="1">Secreted</location>
    </subcellularLocation>
</comment>